<reference evidence="1" key="1">
    <citation type="submission" date="2014-09" db="EMBL/GenBank/DDBJ databases">
        <authorList>
            <person name="Magalhaes I.L.F."/>
            <person name="Oliveira U."/>
            <person name="Santos F.R."/>
            <person name="Vidigal T.H.D.A."/>
            <person name="Brescovit A.D."/>
            <person name="Santos A.J."/>
        </authorList>
    </citation>
    <scope>NUCLEOTIDE SEQUENCE</scope>
    <source>
        <tissue evidence="1">Shoot tissue taken approximately 20 cm above the soil surface</tissue>
    </source>
</reference>
<reference evidence="1" key="2">
    <citation type="journal article" date="2015" name="Data Brief">
        <title>Shoot transcriptome of the giant reed, Arundo donax.</title>
        <authorList>
            <person name="Barrero R.A."/>
            <person name="Guerrero F.D."/>
            <person name="Moolhuijzen P."/>
            <person name="Goolsby J.A."/>
            <person name="Tidwell J."/>
            <person name="Bellgard S.E."/>
            <person name="Bellgard M.I."/>
        </authorList>
    </citation>
    <scope>NUCLEOTIDE SEQUENCE</scope>
    <source>
        <tissue evidence="1">Shoot tissue taken approximately 20 cm above the soil surface</tissue>
    </source>
</reference>
<protein>
    <submittedName>
        <fullName evidence="1">Uncharacterized protein</fullName>
    </submittedName>
</protein>
<name>A0A0A9H7I9_ARUDO</name>
<dbReference type="AlphaFoldDB" id="A0A0A9H7I9"/>
<accession>A0A0A9H7I9</accession>
<proteinExistence type="predicted"/>
<evidence type="ECO:0000313" key="1">
    <source>
        <dbReference type="EMBL" id="JAE33125.1"/>
    </source>
</evidence>
<organism evidence="1">
    <name type="scientific">Arundo donax</name>
    <name type="common">Giant reed</name>
    <name type="synonym">Donax arundinaceus</name>
    <dbReference type="NCBI Taxonomy" id="35708"/>
    <lineage>
        <taxon>Eukaryota</taxon>
        <taxon>Viridiplantae</taxon>
        <taxon>Streptophyta</taxon>
        <taxon>Embryophyta</taxon>
        <taxon>Tracheophyta</taxon>
        <taxon>Spermatophyta</taxon>
        <taxon>Magnoliopsida</taxon>
        <taxon>Liliopsida</taxon>
        <taxon>Poales</taxon>
        <taxon>Poaceae</taxon>
        <taxon>PACMAD clade</taxon>
        <taxon>Arundinoideae</taxon>
        <taxon>Arundineae</taxon>
        <taxon>Arundo</taxon>
    </lineage>
</organism>
<sequence length="37" mass="4349">MAHKQMGRNIYQSALCYSRMFTQIEVTFGREKSSVHI</sequence>
<dbReference type="EMBL" id="GBRH01164771">
    <property type="protein sequence ID" value="JAE33125.1"/>
    <property type="molecule type" value="Transcribed_RNA"/>
</dbReference>